<dbReference type="EMBL" id="MPUH01001718">
    <property type="protein sequence ID" value="OMJ66438.1"/>
    <property type="molecule type" value="Genomic_DNA"/>
</dbReference>
<dbReference type="AlphaFoldDB" id="A0A1R2APH4"/>
<dbReference type="EC" id="2.3.1.225" evidence="7"/>
<dbReference type="GO" id="GO:0006612">
    <property type="term" value="P:protein targeting to membrane"/>
    <property type="evidence" value="ECO:0007669"/>
    <property type="project" value="TreeGrafter"/>
</dbReference>
<comment type="domain">
    <text evidence="7">The DHHC domain is required for palmitoyltransferase activity.</text>
</comment>
<feature type="transmembrane region" description="Helical" evidence="7">
    <location>
        <begin position="12"/>
        <end position="36"/>
    </location>
</feature>
<dbReference type="GO" id="GO:0019706">
    <property type="term" value="F:protein-cysteine S-palmitoyltransferase activity"/>
    <property type="evidence" value="ECO:0007669"/>
    <property type="project" value="UniProtKB-EC"/>
</dbReference>
<dbReference type="PANTHER" id="PTHR22883">
    <property type="entry name" value="ZINC FINGER DHHC DOMAIN CONTAINING PROTEIN"/>
    <property type="match status" value="1"/>
</dbReference>
<evidence type="ECO:0000313" key="9">
    <source>
        <dbReference type="EMBL" id="OMJ66438.1"/>
    </source>
</evidence>
<keyword evidence="4 7" id="KW-1133">Transmembrane helix</keyword>
<organism evidence="9 10">
    <name type="scientific">Stentor coeruleus</name>
    <dbReference type="NCBI Taxonomy" id="5963"/>
    <lineage>
        <taxon>Eukaryota</taxon>
        <taxon>Sar</taxon>
        <taxon>Alveolata</taxon>
        <taxon>Ciliophora</taxon>
        <taxon>Postciliodesmatophora</taxon>
        <taxon>Heterotrichea</taxon>
        <taxon>Heterotrichida</taxon>
        <taxon>Stentoridae</taxon>
        <taxon>Stentor</taxon>
    </lineage>
</organism>
<dbReference type="Proteomes" id="UP000187209">
    <property type="component" value="Unassembled WGS sequence"/>
</dbReference>
<dbReference type="PANTHER" id="PTHR22883:SF203">
    <property type="entry name" value="PALMITOYLTRANSFERASE"/>
    <property type="match status" value="1"/>
</dbReference>
<evidence type="ECO:0000259" key="8">
    <source>
        <dbReference type="Pfam" id="PF01529"/>
    </source>
</evidence>
<comment type="subcellular location">
    <subcellularLocation>
        <location evidence="1">Membrane</location>
        <topology evidence="1">Multi-pass membrane protein</topology>
    </subcellularLocation>
</comment>
<evidence type="ECO:0000256" key="3">
    <source>
        <dbReference type="ARBA" id="ARBA00022692"/>
    </source>
</evidence>
<evidence type="ECO:0000256" key="5">
    <source>
        <dbReference type="ARBA" id="ARBA00023136"/>
    </source>
</evidence>
<dbReference type="GO" id="GO:0005794">
    <property type="term" value="C:Golgi apparatus"/>
    <property type="evidence" value="ECO:0007669"/>
    <property type="project" value="TreeGrafter"/>
</dbReference>
<keyword evidence="5 7" id="KW-0472">Membrane</keyword>
<dbReference type="Pfam" id="PF01529">
    <property type="entry name" value="DHHC"/>
    <property type="match status" value="1"/>
</dbReference>
<evidence type="ECO:0000256" key="1">
    <source>
        <dbReference type="ARBA" id="ARBA00004141"/>
    </source>
</evidence>
<sequence length="237" mass="27554">MAIRIRKNGIQCPWSTYQILSWLSYIFSVLVFYLQISPCYTFYTRISINLAIALTLCLIIWYLIMLTISDPSDPLVTAYMTSKDLSYKKSLSDSTTRHCNYCDSPVSGISTKHCLRCNRCTIQFDHHCKFVNNCVGKNNYTLFFKLIVSVQIHECFVCAIILHFLIINSENYTEYYIFIFGALLKSALVWVLNGYLIGFHLFLLKKKMTTYEYIVVRRKAKACVSPNQNMSDTNIMY</sequence>
<keyword evidence="2 7" id="KW-0808">Transferase</keyword>
<dbReference type="InterPro" id="IPR001594">
    <property type="entry name" value="Palmitoyltrfase_DHHC"/>
</dbReference>
<reference evidence="9 10" key="1">
    <citation type="submission" date="2016-11" db="EMBL/GenBank/DDBJ databases">
        <title>The macronuclear genome of Stentor coeruleus: a giant cell with tiny introns.</title>
        <authorList>
            <person name="Slabodnick M."/>
            <person name="Ruby J.G."/>
            <person name="Reiff S.B."/>
            <person name="Swart E.C."/>
            <person name="Gosai S."/>
            <person name="Prabakaran S."/>
            <person name="Witkowska E."/>
            <person name="Larue G.E."/>
            <person name="Fisher S."/>
            <person name="Freeman R.M."/>
            <person name="Gunawardena J."/>
            <person name="Chu W."/>
            <person name="Stover N.A."/>
            <person name="Gregory B.D."/>
            <person name="Nowacki M."/>
            <person name="Derisi J."/>
            <person name="Roy S.W."/>
            <person name="Marshall W.F."/>
            <person name="Sood P."/>
        </authorList>
    </citation>
    <scope>NUCLEOTIDE SEQUENCE [LARGE SCALE GENOMIC DNA]</scope>
    <source>
        <strain evidence="9">WM001</strain>
    </source>
</reference>
<evidence type="ECO:0000256" key="6">
    <source>
        <dbReference type="ARBA" id="ARBA00023315"/>
    </source>
</evidence>
<dbReference type="GO" id="GO:0016020">
    <property type="term" value="C:membrane"/>
    <property type="evidence" value="ECO:0007669"/>
    <property type="project" value="UniProtKB-SubCell"/>
</dbReference>
<comment type="caution">
    <text evidence="9">The sequence shown here is derived from an EMBL/GenBank/DDBJ whole genome shotgun (WGS) entry which is preliminary data.</text>
</comment>
<keyword evidence="3 7" id="KW-0812">Transmembrane</keyword>
<comment type="catalytic activity">
    <reaction evidence="7">
        <text>L-cysteinyl-[protein] + hexadecanoyl-CoA = S-hexadecanoyl-L-cysteinyl-[protein] + CoA</text>
        <dbReference type="Rhea" id="RHEA:36683"/>
        <dbReference type="Rhea" id="RHEA-COMP:10131"/>
        <dbReference type="Rhea" id="RHEA-COMP:11032"/>
        <dbReference type="ChEBI" id="CHEBI:29950"/>
        <dbReference type="ChEBI" id="CHEBI:57287"/>
        <dbReference type="ChEBI" id="CHEBI:57379"/>
        <dbReference type="ChEBI" id="CHEBI:74151"/>
        <dbReference type="EC" id="2.3.1.225"/>
    </reaction>
</comment>
<name>A0A1R2APH4_9CILI</name>
<protein>
    <recommendedName>
        <fullName evidence="7">Palmitoyltransferase</fullName>
        <ecNumber evidence="7">2.3.1.225</ecNumber>
    </recommendedName>
</protein>
<feature type="transmembrane region" description="Helical" evidence="7">
    <location>
        <begin position="175"/>
        <end position="204"/>
    </location>
</feature>
<comment type="similarity">
    <text evidence="7">Belongs to the DHHC palmitoyltransferase family.</text>
</comment>
<accession>A0A1R2APH4</accession>
<evidence type="ECO:0000256" key="7">
    <source>
        <dbReference type="RuleBase" id="RU079119"/>
    </source>
</evidence>
<dbReference type="InterPro" id="IPR039859">
    <property type="entry name" value="PFA4/ZDH16/20/ERF2-like"/>
</dbReference>
<evidence type="ECO:0000256" key="4">
    <source>
        <dbReference type="ARBA" id="ARBA00022989"/>
    </source>
</evidence>
<gene>
    <name evidence="9" type="ORF">SteCoe_36706</name>
</gene>
<feature type="transmembrane region" description="Helical" evidence="7">
    <location>
        <begin position="146"/>
        <end position="169"/>
    </location>
</feature>
<dbReference type="PROSITE" id="PS50216">
    <property type="entry name" value="DHHC"/>
    <property type="match status" value="1"/>
</dbReference>
<keyword evidence="10" id="KW-1185">Reference proteome</keyword>
<keyword evidence="6 7" id="KW-0012">Acyltransferase</keyword>
<dbReference type="OrthoDB" id="1924421at2759"/>
<feature type="transmembrane region" description="Helical" evidence="7">
    <location>
        <begin position="42"/>
        <end position="64"/>
    </location>
</feature>
<evidence type="ECO:0000313" key="10">
    <source>
        <dbReference type="Proteomes" id="UP000187209"/>
    </source>
</evidence>
<proteinExistence type="inferred from homology"/>
<dbReference type="GO" id="GO:0005783">
    <property type="term" value="C:endoplasmic reticulum"/>
    <property type="evidence" value="ECO:0007669"/>
    <property type="project" value="TreeGrafter"/>
</dbReference>
<evidence type="ECO:0000256" key="2">
    <source>
        <dbReference type="ARBA" id="ARBA00022679"/>
    </source>
</evidence>
<feature type="domain" description="Palmitoyltransferase DHHC" evidence="8">
    <location>
        <begin position="95"/>
        <end position="214"/>
    </location>
</feature>